<dbReference type="EMBL" id="CP025330">
    <property type="protein sequence ID" value="AZT92620.1"/>
    <property type="molecule type" value="Genomic_DNA"/>
</dbReference>
<dbReference type="GO" id="GO:0008168">
    <property type="term" value="F:methyltransferase activity"/>
    <property type="evidence" value="ECO:0007669"/>
    <property type="project" value="UniProtKB-KW"/>
</dbReference>
<evidence type="ECO:0000313" key="5">
    <source>
        <dbReference type="Proteomes" id="UP000217881"/>
    </source>
</evidence>
<evidence type="ECO:0000313" key="4">
    <source>
        <dbReference type="EMBL" id="PCC53504.1"/>
    </source>
</evidence>
<dbReference type="AlphaFoldDB" id="A0A2A3ZPM5"/>
<dbReference type="Proteomes" id="UP000283000">
    <property type="component" value="Chromosome"/>
</dbReference>
<reference evidence="3 6" key="2">
    <citation type="submission" date="2017-12" db="EMBL/GenBank/DDBJ databases">
        <authorList>
            <person name="Levesque S."/>
        </authorList>
    </citation>
    <scope>NUCLEOTIDE SEQUENCE [LARGE SCALE GENOMIC DNA]</scope>
    <source>
        <strain evidence="3 6">SMQ-1417</strain>
    </source>
</reference>
<dbReference type="CDD" id="cd02440">
    <property type="entry name" value="AdoMet_MTases"/>
    <property type="match status" value="1"/>
</dbReference>
<evidence type="ECO:0000259" key="2">
    <source>
        <dbReference type="Pfam" id="PF13649"/>
    </source>
</evidence>
<dbReference type="SUPFAM" id="SSF53335">
    <property type="entry name" value="S-adenosyl-L-methionine-dependent methyltransferases"/>
    <property type="match status" value="1"/>
</dbReference>
<dbReference type="InterPro" id="IPR029063">
    <property type="entry name" value="SAM-dependent_MTases_sf"/>
</dbReference>
<reference evidence="4 5" key="1">
    <citation type="journal article" date="2017" name="Elife">
        <title>Extensive horizontal gene transfer in cheese-associated bacteria.</title>
        <authorList>
            <person name="Bonham K.S."/>
            <person name="Wolfe B.E."/>
            <person name="Dutton R.J."/>
        </authorList>
    </citation>
    <scope>NUCLEOTIDE SEQUENCE [LARGE SCALE GENOMIC DNA]</scope>
    <source>
        <strain evidence="4 5">738_8</strain>
    </source>
</reference>
<keyword evidence="1 3" id="KW-0808">Transferase</keyword>
<dbReference type="Pfam" id="PF13649">
    <property type="entry name" value="Methyltransf_25"/>
    <property type="match status" value="1"/>
</dbReference>
<organism evidence="4 5">
    <name type="scientific">Brevibacterium aurantiacum</name>
    <dbReference type="NCBI Taxonomy" id="273384"/>
    <lineage>
        <taxon>Bacteria</taxon>
        <taxon>Bacillati</taxon>
        <taxon>Actinomycetota</taxon>
        <taxon>Actinomycetes</taxon>
        <taxon>Micrococcales</taxon>
        <taxon>Brevibacteriaceae</taxon>
        <taxon>Brevibacterium</taxon>
    </lineage>
</organism>
<sequence length="261" mass="28029">MNAGSEVSNRAYEDELLAAIYDEDNPDGPDHDYFRELARDLSAACITDLGCGTGLLTVTMSGPGRTVIGIDPAAAMLERAAARSGGATVTWRLGTSELIEADSSDLIVMSGNVAMHILGDAWPATLCDIRRGLREGGVLAFEARNPLAQAWQKWSTPAQTRDTAVGRLREAVTTSAPDELGIITMDSVNEFLDADEAINVSQRLQFRTFETLREDLGAAGLAVRNVWRDWDRTPFTGSADEPLMIVEAVSADVALGARAET</sequence>
<evidence type="ECO:0000256" key="1">
    <source>
        <dbReference type="ARBA" id="ARBA00022679"/>
    </source>
</evidence>
<feature type="domain" description="Methyltransferase" evidence="2">
    <location>
        <begin position="46"/>
        <end position="137"/>
    </location>
</feature>
<dbReference type="PANTHER" id="PTHR43861">
    <property type="entry name" value="TRANS-ACONITATE 2-METHYLTRANSFERASE-RELATED"/>
    <property type="match status" value="1"/>
</dbReference>
<evidence type="ECO:0000313" key="3">
    <source>
        <dbReference type="EMBL" id="AZT92620.1"/>
    </source>
</evidence>
<keyword evidence="3" id="KW-0489">Methyltransferase</keyword>
<dbReference type="Gene3D" id="3.40.50.150">
    <property type="entry name" value="Vaccinia Virus protein VP39"/>
    <property type="match status" value="1"/>
</dbReference>
<name>A0A2A3ZPM5_BREAU</name>
<dbReference type="GO" id="GO:0032259">
    <property type="term" value="P:methylation"/>
    <property type="evidence" value="ECO:0007669"/>
    <property type="project" value="UniProtKB-KW"/>
</dbReference>
<dbReference type="EMBL" id="NRHA01000013">
    <property type="protein sequence ID" value="PCC53504.1"/>
    <property type="molecule type" value="Genomic_DNA"/>
</dbReference>
<proteinExistence type="predicted"/>
<protein>
    <submittedName>
        <fullName evidence="3">Methyltransferase domain-containing protein</fullName>
    </submittedName>
</protein>
<evidence type="ECO:0000313" key="6">
    <source>
        <dbReference type="Proteomes" id="UP000283000"/>
    </source>
</evidence>
<accession>A0A2A3ZPM5</accession>
<gene>
    <name evidence="4" type="ORF">CIK59_12425</name>
    <name evidence="3" type="ORF">CXR23_05230</name>
</gene>
<dbReference type="Proteomes" id="UP000217881">
    <property type="component" value="Unassembled WGS sequence"/>
</dbReference>
<dbReference type="InterPro" id="IPR041698">
    <property type="entry name" value="Methyltransf_25"/>
</dbReference>
<reference evidence="3 6" key="3">
    <citation type="submission" date="2019-01" db="EMBL/GenBank/DDBJ databases">
        <title>Comparative genomic analysis of Brevibacterium aurantiacum sheds light on its evolution and its adaptation to smear-ripened cheeses.</title>
        <authorList>
            <person name="Moineau S."/>
        </authorList>
    </citation>
    <scope>NUCLEOTIDE SEQUENCE [LARGE SCALE GENOMIC DNA]</scope>
    <source>
        <strain evidence="3 6">SMQ-1417</strain>
    </source>
</reference>